<dbReference type="FunFam" id="3.90.45.10:FF:000003">
    <property type="entry name" value="Peptide deformylase"/>
    <property type="match status" value="1"/>
</dbReference>
<keyword evidence="2 5" id="KW-0479">Metal-binding</keyword>
<dbReference type="GO" id="GO:0006412">
    <property type="term" value="P:translation"/>
    <property type="evidence" value="ECO:0007669"/>
    <property type="project" value="UniProtKB-UniRule"/>
</dbReference>
<keyword evidence="4 5" id="KW-0648">Protein biosynthesis</keyword>
<evidence type="ECO:0000256" key="2">
    <source>
        <dbReference type="ARBA" id="ARBA00022723"/>
    </source>
</evidence>
<dbReference type="GO" id="GO:0042586">
    <property type="term" value="F:peptide deformylase activity"/>
    <property type="evidence" value="ECO:0007669"/>
    <property type="project" value="UniProtKB-UniRule"/>
</dbReference>
<accession>A0A1F4XG48</accession>
<dbReference type="NCBIfam" id="NF001159">
    <property type="entry name" value="PRK00150.1-3"/>
    <property type="match status" value="1"/>
</dbReference>
<dbReference type="PRINTS" id="PR01576">
    <property type="entry name" value="PDEFORMYLASE"/>
</dbReference>
<dbReference type="EMBL" id="MEWX01000015">
    <property type="protein sequence ID" value="OGC80641.1"/>
    <property type="molecule type" value="Genomic_DNA"/>
</dbReference>
<dbReference type="PANTHER" id="PTHR10458">
    <property type="entry name" value="PEPTIDE DEFORMYLASE"/>
    <property type="match status" value="1"/>
</dbReference>
<dbReference type="InterPro" id="IPR023635">
    <property type="entry name" value="Peptide_deformylase"/>
</dbReference>
<organism evidence="6 7">
    <name type="scientific">Candidatus Adlerbacteria bacterium RIFCSPLOWO2_01_FULL_51_16</name>
    <dbReference type="NCBI Taxonomy" id="1797243"/>
    <lineage>
        <taxon>Bacteria</taxon>
        <taxon>Candidatus Adleribacteriota</taxon>
    </lineage>
</organism>
<comment type="catalytic activity">
    <reaction evidence="5">
        <text>N-terminal N-formyl-L-methionyl-[peptide] + H2O = N-terminal L-methionyl-[peptide] + formate</text>
        <dbReference type="Rhea" id="RHEA:24420"/>
        <dbReference type="Rhea" id="RHEA-COMP:10639"/>
        <dbReference type="Rhea" id="RHEA-COMP:10640"/>
        <dbReference type="ChEBI" id="CHEBI:15377"/>
        <dbReference type="ChEBI" id="CHEBI:15740"/>
        <dbReference type="ChEBI" id="CHEBI:49298"/>
        <dbReference type="ChEBI" id="CHEBI:64731"/>
        <dbReference type="EC" id="3.5.1.88"/>
    </reaction>
</comment>
<name>A0A1F4XG48_9BACT</name>
<sequence>MQKDPVVQVGSAVLRQIAKSLSKKDITSRKIAGIVKRMKTVLTKEGFGVAIAAPQIGESLRIFVIAGKAFSIAKENKNPLPDKVFINPEITRVSKSKKEMTEGCLSVRNKYGAVPRHEKVSIKALDETGKSLSYHASGLVGQIFQHEIDHLNGILYIDKATAVVDDEEWKELKEKRTKEKHG</sequence>
<dbReference type="CDD" id="cd00487">
    <property type="entry name" value="Pep_deformylase"/>
    <property type="match status" value="1"/>
</dbReference>
<evidence type="ECO:0000313" key="6">
    <source>
        <dbReference type="EMBL" id="OGC80641.1"/>
    </source>
</evidence>
<evidence type="ECO:0000256" key="4">
    <source>
        <dbReference type="ARBA" id="ARBA00022917"/>
    </source>
</evidence>
<dbReference type="GO" id="GO:0046872">
    <property type="term" value="F:metal ion binding"/>
    <property type="evidence" value="ECO:0007669"/>
    <property type="project" value="UniProtKB-KW"/>
</dbReference>
<dbReference type="EC" id="3.5.1.88" evidence="5"/>
<reference evidence="6 7" key="1">
    <citation type="journal article" date="2016" name="Nat. Commun.">
        <title>Thousands of microbial genomes shed light on interconnected biogeochemical processes in an aquifer system.</title>
        <authorList>
            <person name="Anantharaman K."/>
            <person name="Brown C.T."/>
            <person name="Hug L.A."/>
            <person name="Sharon I."/>
            <person name="Castelle C.J."/>
            <person name="Probst A.J."/>
            <person name="Thomas B.C."/>
            <person name="Singh A."/>
            <person name="Wilkins M.J."/>
            <person name="Karaoz U."/>
            <person name="Brodie E.L."/>
            <person name="Williams K.H."/>
            <person name="Hubbard S.S."/>
            <person name="Banfield J.F."/>
        </authorList>
    </citation>
    <scope>NUCLEOTIDE SEQUENCE [LARGE SCALE GENOMIC DNA]</scope>
</reference>
<dbReference type="Pfam" id="PF01327">
    <property type="entry name" value="Pep_deformylase"/>
    <property type="match status" value="1"/>
</dbReference>
<evidence type="ECO:0000256" key="3">
    <source>
        <dbReference type="ARBA" id="ARBA00022801"/>
    </source>
</evidence>
<dbReference type="AlphaFoldDB" id="A0A1F4XG48"/>
<gene>
    <name evidence="5" type="primary">def</name>
    <name evidence="6" type="ORF">A2943_03235</name>
</gene>
<keyword evidence="5" id="KW-0408">Iron</keyword>
<dbReference type="NCBIfam" id="TIGR00079">
    <property type="entry name" value="pept_deformyl"/>
    <property type="match status" value="1"/>
</dbReference>
<dbReference type="PIRSF" id="PIRSF004749">
    <property type="entry name" value="Pep_def"/>
    <property type="match status" value="1"/>
</dbReference>
<dbReference type="Proteomes" id="UP000176185">
    <property type="component" value="Unassembled WGS sequence"/>
</dbReference>
<protein>
    <recommendedName>
        <fullName evidence="5">Peptide deformylase</fullName>
        <shortName evidence="5">PDF</shortName>
        <ecNumber evidence="5">3.5.1.88</ecNumber>
    </recommendedName>
    <alternativeName>
        <fullName evidence="5">Polypeptide deformylase</fullName>
    </alternativeName>
</protein>
<evidence type="ECO:0000256" key="5">
    <source>
        <dbReference type="HAMAP-Rule" id="MF_00163"/>
    </source>
</evidence>
<feature type="binding site" evidence="5">
    <location>
        <position position="146"/>
    </location>
    <ligand>
        <name>Fe cation</name>
        <dbReference type="ChEBI" id="CHEBI:24875"/>
    </ligand>
</feature>
<dbReference type="SUPFAM" id="SSF56420">
    <property type="entry name" value="Peptide deformylase"/>
    <property type="match status" value="1"/>
</dbReference>
<proteinExistence type="inferred from homology"/>
<dbReference type="PANTHER" id="PTHR10458:SF22">
    <property type="entry name" value="PEPTIDE DEFORMYLASE"/>
    <property type="match status" value="1"/>
</dbReference>
<feature type="binding site" evidence="5">
    <location>
        <position position="104"/>
    </location>
    <ligand>
        <name>Fe cation</name>
        <dbReference type="ChEBI" id="CHEBI:24875"/>
    </ligand>
</feature>
<evidence type="ECO:0000256" key="1">
    <source>
        <dbReference type="ARBA" id="ARBA00010759"/>
    </source>
</evidence>
<evidence type="ECO:0000313" key="7">
    <source>
        <dbReference type="Proteomes" id="UP000176185"/>
    </source>
</evidence>
<comment type="caution">
    <text evidence="6">The sequence shown here is derived from an EMBL/GenBank/DDBJ whole genome shotgun (WGS) entry which is preliminary data.</text>
</comment>
<feature type="active site" evidence="5">
    <location>
        <position position="147"/>
    </location>
</feature>
<feature type="binding site" evidence="5">
    <location>
        <position position="150"/>
    </location>
    <ligand>
        <name>Fe cation</name>
        <dbReference type="ChEBI" id="CHEBI:24875"/>
    </ligand>
</feature>
<dbReference type="HAMAP" id="MF_00163">
    <property type="entry name" value="Pep_deformylase"/>
    <property type="match status" value="1"/>
</dbReference>
<dbReference type="InterPro" id="IPR036821">
    <property type="entry name" value="Peptide_deformylase_sf"/>
</dbReference>
<keyword evidence="3 5" id="KW-0378">Hydrolase</keyword>
<comment type="function">
    <text evidence="5">Removes the formyl group from the N-terminal Met of newly synthesized proteins. Requires at least a dipeptide for an efficient rate of reaction. N-terminal L-methionine is a prerequisite for activity but the enzyme has broad specificity at other positions.</text>
</comment>
<comment type="cofactor">
    <cofactor evidence="5">
        <name>Fe(2+)</name>
        <dbReference type="ChEBI" id="CHEBI:29033"/>
    </cofactor>
    <text evidence="5">Binds 1 Fe(2+) ion.</text>
</comment>
<dbReference type="Gene3D" id="3.90.45.10">
    <property type="entry name" value="Peptide deformylase"/>
    <property type="match status" value="1"/>
</dbReference>
<comment type="similarity">
    <text evidence="1 5">Belongs to the polypeptide deformylase family.</text>
</comment>
<dbReference type="STRING" id="1797243.A2943_03235"/>